<gene>
    <name evidence="9" type="ORF">QE109_17265</name>
</gene>
<organism evidence="9 10">
    <name type="scientific">Fusibacter bizertensis</name>
    <dbReference type="NCBI Taxonomy" id="1488331"/>
    <lineage>
        <taxon>Bacteria</taxon>
        <taxon>Bacillati</taxon>
        <taxon>Bacillota</taxon>
        <taxon>Clostridia</taxon>
        <taxon>Eubacteriales</taxon>
        <taxon>Eubacteriales Family XII. Incertae Sedis</taxon>
        <taxon>Fusibacter</taxon>
    </lineage>
</organism>
<dbReference type="SUPFAM" id="SSF74650">
    <property type="entry name" value="Galactose mutarotase-like"/>
    <property type="match status" value="1"/>
</dbReference>
<dbReference type="SUPFAM" id="SSF51011">
    <property type="entry name" value="Glycosyl hydrolase domain"/>
    <property type="match status" value="1"/>
</dbReference>
<dbReference type="Pfam" id="PF17137">
    <property type="entry name" value="DUF5110"/>
    <property type="match status" value="1"/>
</dbReference>
<dbReference type="Gene3D" id="3.20.20.80">
    <property type="entry name" value="Glycosidases"/>
    <property type="match status" value="1"/>
</dbReference>
<feature type="domain" description="Glycoside hydrolase family 31 TIM barrel" evidence="5">
    <location>
        <begin position="163"/>
        <end position="527"/>
    </location>
</feature>
<dbReference type="CDD" id="cd06604">
    <property type="entry name" value="GH31_glucosidase_II_MalA"/>
    <property type="match status" value="1"/>
</dbReference>
<dbReference type="InterPro" id="IPR011013">
    <property type="entry name" value="Gal_mutarotase_sf_dom"/>
</dbReference>
<dbReference type="Pfam" id="PF01055">
    <property type="entry name" value="Glyco_hydro_31_2nd"/>
    <property type="match status" value="1"/>
</dbReference>
<evidence type="ECO:0000259" key="7">
    <source>
        <dbReference type="Pfam" id="PF17137"/>
    </source>
</evidence>
<dbReference type="PANTHER" id="PTHR22762:SF120">
    <property type="entry name" value="HETEROGLYCAN GLUCOSIDASE 1"/>
    <property type="match status" value="1"/>
</dbReference>
<evidence type="ECO:0000256" key="3">
    <source>
        <dbReference type="ARBA" id="ARBA00023295"/>
    </source>
</evidence>
<dbReference type="GO" id="GO:0016787">
    <property type="term" value="F:hydrolase activity"/>
    <property type="evidence" value="ECO:0007669"/>
    <property type="project" value="UniProtKB-KW"/>
</dbReference>
<keyword evidence="10" id="KW-1185">Reference proteome</keyword>
<dbReference type="InterPro" id="IPR048395">
    <property type="entry name" value="Glyco_hydro_31_C"/>
</dbReference>
<dbReference type="EMBL" id="JARYZI010000020">
    <property type="protein sequence ID" value="MDH8679900.1"/>
    <property type="molecule type" value="Genomic_DNA"/>
</dbReference>
<evidence type="ECO:0000259" key="6">
    <source>
        <dbReference type="Pfam" id="PF13802"/>
    </source>
</evidence>
<dbReference type="InterPro" id="IPR000322">
    <property type="entry name" value="Glyco_hydro_31_TIM"/>
</dbReference>
<dbReference type="Proteomes" id="UP001158045">
    <property type="component" value="Unassembled WGS sequence"/>
</dbReference>
<dbReference type="Gene3D" id="2.60.40.4040">
    <property type="match status" value="1"/>
</dbReference>
<evidence type="ECO:0000259" key="8">
    <source>
        <dbReference type="Pfam" id="PF21365"/>
    </source>
</evidence>
<dbReference type="InterPro" id="IPR030458">
    <property type="entry name" value="Glyco_hydro_31_AS"/>
</dbReference>
<feature type="domain" description="Glycoside hydrolase family 31 N-terminal" evidence="6">
    <location>
        <begin position="36"/>
        <end position="121"/>
    </location>
</feature>
<dbReference type="Pfam" id="PF13802">
    <property type="entry name" value="Gal_mutarotas_2"/>
    <property type="match status" value="1"/>
</dbReference>
<evidence type="ECO:0000313" key="10">
    <source>
        <dbReference type="Proteomes" id="UP001158045"/>
    </source>
</evidence>
<keyword evidence="3 4" id="KW-0326">Glycosidase</keyword>
<evidence type="ECO:0000259" key="5">
    <source>
        <dbReference type="Pfam" id="PF01055"/>
    </source>
</evidence>
<dbReference type="InterPro" id="IPR017853">
    <property type="entry name" value="GH"/>
</dbReference>
<dbReference type="PROSITE" id="PS00129">
    <property type="entry name" value="GLYCOSYL_HYDROL_F31_1"/>
    <property type="match status" value="1"/>
</dbReference>
<evidence type="ECO:0000313" key="9">
    <source>
        <dbReference type="EMBL" id="MDH8679900.1"/>
    </source>
</evidence>
<dbReference type="InterPro" id="IPR025887">
    <property type="entry name" value="Glyco_hydro_31_N_dom"/>
</dbReference>
<dbReference type="Pfam" id="PF21365">
    <property type="entry name" value="Glyco_hydro_31_3rd"/>
    <property type="match status" value="1"/>
</dbReference>
<proteinExistence type="inferred from homology"/>
<evidence type="ECO:0000256" key="2">
    <source>
        <dbReference type="ARBA" id="ARBA00022801"/>
    </source>
</evidence>
<evidence type="ECO:0000256" key="1">
    <source>
        <dbReference type="ARBA" id="ARBA00007806"/>
    </source>
</evidence>
<feature type="domain" description="DUF5110" evidence="7">
    <location>
        <begin position="651"/>
        <end position="695"/>
    </location>
</feature>
<accession>A0ABT6NHR0</accession>
<comment type="caution">
    <text evidence="9">The sequence shown here is derived from an EMBL/GenBank/DDBJ whole genome shotgun (WGS) entry which is preliminary data.</text>
</comment>
<feature type="domain" description="Glycosyl hydrolase family 31 C-terminal" evidence="8">
    <location>
        <begin position="539"/>
        <end position="627"/>
    </location>
</feature>
<comment type="similarity">
    <text evidence="1 4">Belongs to the glycosyl hydrolase 31 family.</text>
</comment>
<keyword evidence="2 4" id="KW-0378">Hydrolase</keyword>
<dbReference type="PANTHER" id="PTHR22762">
    <property type="entry name" value="ALPHA-GLUCOSIDASE"/>
    <property type="match status" value="1"/>
</dbReference>
<sequence>MKTFISPNGVRKFTSGKVLPTETITVNDFIPSVEKFKGSITNNNDNTQLSFELNRDDIIYGLGQNVRGINKRGHIYEAFCSDDPNHTPDKKSLYGAHNFFIVHGAINWGMYIDFPGKITYDVGFTNSNLLDILIEGVDFDIYYFEGTLKEIVNQFRTLIGQSYVPPKWAFGYQQCRWSYEDQSKVNAIADGFEAHDIPVDAIYLDIDYMEDYKDFTVSEARFPDFQALINTLKEKDIKLVPIIDAGVKIEKDYSVYEDGVKHNYFCNDNQGKPFVAAVWPGKVHFPDVLNKEVREWFGNQYHAFLEMGIEGFWNDMNEPAIFYSEDGLKDAIEFVKNQEGKNLDINTFFALKDSILNISNSNKDYKSMYHRMTTEDGELLVNHYDVHNLYGYNITRAADEGFKRFDDNKRFFMLTRASHIGMAKHSGIWTGDNHSWWEHLKLNIQMMPSLGMAGFLYAGADTGGFGFNASAELVVRWLEFSMFTPLLRNHSAMGTRVQEPWQFDDETTKHLRDIIRMRYALVPYLYSEFMKANINGNLLFSPLSFAFEDEQSKRVEDQLLLGDEIMLTPVYEQNAKGRYVYLPEDMVMYLIKSYEDLESKPFELLHKGYHHIELDTHETAVFIRKNKLLVLTKPHNRVSQLNNDELVVIGFVESAAEYNLYNDDGSSFDFRDGKFTKTNFKVVKEQSNYSVSVDTNDYSVSAVTFYLIDDLGDCQVVKQGIVQDKPKLV</sequence>
<dbReference type="CDD" id="cd14752">
    <property type="entry name" value="GH31_N"/>
    <property type="match status" value="1"/>
</dbReference>
<dbReference type="Gene3D" id="2.60.40.1760">
    <property type="entry name" value="glycosyl hydrolase (family 31)"/>
    <property type="match status" value="1"/>
</dbReference>
<evidence type="ECO:0000256" key="4">
    <source>
        <dbReference type="RuleBase" id="RU361185"/>
    </source>
</evidence>
<dbReference type="RefSeq" id="WP_281095795.1">
    <property type="nucleotide sequence ID" value="NZ_JARYZI010000020.1"/>
</dbReference>
<dbReference type="SUPFAM" id="SSF51445">
    <property type="entry name" value="(Trans)glycosidases"/>
    <property type="match status" value="1"/>
</dbReference>
<name>A0ABT6NHR0_9FIRM</name>
<dbReference type="InterPro" id="IPR033403">
    <property type="entry name" value="DUF5110"/>
</dbReference>
<reference evidence="9 10" key="1">
    <citation type="submission" date="2023-04" db="EMBL/GenBank/DDBJ databases">
        <title>Fusibacter bizertensis strain WBS, isolated from littoral bottom sediments of the Arctic seas - biochemical and genomic analysis.</title>
        <authorList>
            <person name="Brioukhanov A.L."/>
        </authorList>
    </citation>
    <scope>NUCLEOTIDE SEQUENCE [LARGE SCALE GENOMIC DNA]</scope>
    <source>
        <strain evidence="9 10">WBS</strain>
    </source>
</reference>
<protein>
    <submittedName>
        <fullName evidence="9">Glycoside hydrolase family 31 protein</fullName>
    </submittedName>
</protein>